<dbReference type="Gene3D" id="2.60.120.200">
    <property type="match status" value="1"/>
</dbReference>
<protein>
    <submittedName>
        <fullName evidence="1">Choice-of-anchor J domain-containing protein</fullName>
    </submittedName>
</protein>
<dbReference type="PROSITE" id="PS51257">
    <property type="entry name" value="PROKAR_LIPOPROTEIN"/>
    <property type="match status" value="1"/>
</dbReference>
<gene>
    <name evidence="1" type="ORF">ACFSQ0_09770</name>
</gene>
<organism evidence="1 2">
    <name type="scientific">Mesonia sediminis</name>
    <dbReference type="NCBI Taxonomy" id="1703946"/>
    <lineage>
        <taxon>Bacteria</taxon>
        <taxon>Pseudomonadati</taxon>
        <taxon>Bacteroidota</taxon>
        <taxon>Flavobacteriia</taxon>
        <taxon>Flavobacteriales</taxon>
        <taxon>Flavobacteriaceae</taxon>
        <taxon>Mesonia</taxon>
    </lineage>
</organism>
<name>A0ABW5SGP3_9FLAO</name>
<sequence length="546" mass="61771">MKNIKFLYAALLGVLFMGCEPMEDIHDEIDAQEEAVKGEANYTLTEDDYTDLLELDFTSFSSEDEAKQLIPTVLENQYPYWGAGSTVMVNYNLYVGRKDGLSDYTGAMDYELTKADYALTGSDANGFYPEANIEQGIDQVLSAQMPNAQEGDVLLVEYDQYTEDPVVGFADFISYNFANSLEGWTIEDKLGAEGWESRTDYVQGNGFNSGPQANIDWLVSPSIDLTNETDLRFQIDQAINYATDMSLLKILVATDYTNDVDTATWTEINLATTPTGSSNDFILSENYDFSAYEGETINIALKYESTASDAARWRVKTVALKTIGITGESNTYKHFYMFDGSEWVKDDAAYYLQAADYDEMGSPGRYNNFSSSDKPENYLPAFLNKMFPYVQEGDAIFLVYNYYNGDETQTRGDYYYYEMGMWNRYESVQEVSLQFGFEDGTWVPDNTINYTLTEADYLTIESELADKYPDPASSAGRYKNFDLREGNKNFWTNDMLLEAINVVLNDINPDAEEGQKYAVSYAYYNGSSGVDTMYVIKENGAWVLQE</sequence>
<evidence type="ECO:0000313" key="1">
    <source>
        <dbReference type="EMBL" id="MFD2698279.1"/>
    </source>
</evidence>
<accession>A0ABW5SGP3</accession>
<dbReference type="Proteomes" id="UP001597357">
    <property type="component" value="Unassembled WGS sequence"/>
</dbReference>
<dbReference type="EMBL" id="JBHULZ010000041">
    <property type="protein sequence ID" value="MFD2698279.1"/>
    <property type="molecule type" value="Genomic_DNA"/>
</dbReference>
<proteinExistence type="predicted"/>
<comment type="caution">
    <text evidence="1">The sequence shown here is derived from an EMBL/GenBank/DDBJ whole genome shotgun (WGS) entry which is preliminary data.</text>
</comment>
<dbReference type="RefSeq" id="WP_379047585.1">
    <property type="nucleotide sequence ID" value="NZ_JBHULZ010000041.1"/>
</dbReference>
<reference evidence="2" key="1">
    <citation type="journal article" date="2019" name="Int. J. Syst. Evol. Microbiol.">
        <title>The Global Catalogue of Microorganisms (GCM) 10K type strain sequencing project: providing services to taxonomists for standard genome sequencing and annotation.</title>
        <authorList>
            <consortium name="The Broad Institute Genomics Platform"/>
            <consortium name="The Broad Institute Genome Sequencing Center for Infectious Disease"/>
            <person name="Wu L."/>
            <person name="Ma J."/>
        </authorList>
    </citation>
    <scope>NUCLEOTIDE SEQUENCE [LARGE SCALE GENOMIC DNA]</scope>
    <source>
        <strain evidence="2">KCTC 42255</strain>
    </source>
</reference>
<evidence type="ECO:0000313" key="2">
    <source>
        <dbReference type="Proteomes" id="UP001597357"/>
    </source>
</evidence>
<dbReference type="NCBIfam" id="NF038128">
    <property type="entry name" value="choice_anch_J"/>
    <property type="match status" value="1"/>
</dbReference>
<keyword evidence="2" id="KW-1185">Reference proteome</keyword>